<organism evidence="1 2">
    <name type="scientific">Argiope bruennichi</name>
    <name type="common">Wasp spider</name>
    <name type="synonym">Aranea bruennichi</name>
    <dbReference type="NCBI Taxonomy" id="94029"/>
    <lineage>
        <taxon>Eukaryota</taxon>
        <taxon>Metazoa</taxon>
        <taxon>Ecdysozoa</taxon>
        <taxon>Arthropoda</taxon>
        <taxon>Chelicerata</taxon>
        <taxon>Arachnida</taxon>
        <taxon>Araneae</taxon>
        <taxon>Araneomorphae</taxon>
        <taxon>Entelegynae</taxon>
        <taxon>Araneoidea</taxon>
        <taxon>Araneidae</taxon>
        <taxon>Argiope</taxon>
    </lineage>
</organism>
<name>A0A8T0F1V7_ARGBR</name>
<protein>
    <submittedName>
        <fullName evidence="1">Uncharacterized protein</fullName>
    </submittedName>
</protein>
<dbReference type="Proteomes" id="UP000807504">
    <property type="component" value="Unassembled WGS sequence"/>
</dbReference>
<comment type="caution">
    <text evidence="1">The sequence shown here is derived from an EMBL/GenBank/DDBJ whole genome shotgun (WGS) entry which is preliminary data.</text>
</comment>
<dbReference type="AlphaFoldDB" id="A0A8T0F1V7"/>
<reference evidence="1" key="1">
    <citation type="journal article" date="2020" name="bioRxiv">
        <title>Chromosome-level reference genome of the European wasp spider Argiope bruennichi: a resource for studies on range expansion and evolutionary adaptation.</title>
        <authorList>
            <person name="Sheffer M.M."/>
            <person name="Hoppe A."/>
            <person name="Krehenwinkel H."/>
            <person name="Uhl G."/>
            <person name="Kuss A.W."/>
            <person name="Jensen L."/>
            <person name="Jensen C."/>
            <person name="Gillespie R.G."/>
            <person name="Hoff K.J."/>
            <person name="Prost S."/>
        </authorList>
    </citation>
    <scope>NUCLEOTIDE SEQUENCE</scope>
</reference>
<sequence length="410" mass="47146">MDPTLFHAYSKKPVVHLSSSSSSSSSSSLGVELNKHEVEILNGLADRLDDVTIDDDSDDAFLDSEPCVAVIKALEKTIQDYKDNKSIDAECAMNCKNDKDLNFDSERARLIQKYSPDLYLDPNLFAAECFEDNILNEFPFLSPELKHHIYNKKADLEEGLKKVEAAASRDELNGSKWTSKEKVDPFEGTSKETYKGQVDPCEETSKETYKGLVDLCEGTSQEAFEETSKEQVDPCEGTSEETCDRLTALIKKFEACEWNELRVEIESFVFEYTPVSNTGTLETIRERLSVSVMNTEEYYYVAYQPDNTEELRWSPIGRRNLLDLFIDDVARENMMLNKGELKIVHIGLFDDHYHGTIEYYTEKLDFPSVQLILHWPAFRMHQEEYVVQRVKYVEEEEDLYGSDDSVFERN</sequence>
<accession>A0A8T0F1V7</accession>
<evidence type="ECO:0000313" key="2">
    <source>
        <dbReference type="Proteomes" id="UP000807504"/>
    </source>
</evidence>
<dbReference type="EMBL" id="JABXBU010000030">
    <property type="protein sequence ID" value="KAF8785136.1"/>
    <property type="molecule type" value="Genomic_DNA"/>
</dbReference>
<keyword evidence="2" id="KW-1185">Reference proteome</keyword>
<reference evidence="1" key="2">
    <citation type="submission" date="2020-06" db="EMBL/GenBank/DDBJ databases">
        <authorList>
            <person name="Sheffer M."/>
        </authorList>
    </citation>
    <scope>NUCLEOTIDE SEQUENCE</scope>
</reference>
<proteinExistence type="predicted"/>
<gene>
    <name evidence="1" type="ORF">HNY73_010720</name>
</gene>
<evidence type="ECO:0000313" key="1">
    <source>
        <dbReference type="EMBL" id="KAF8785136.1"/>
    </source>
</evidence>